<dbReference type="GeneID" id="19326065"/>
<dbReference type="RefSeq" id="XP_007916240.1">
    <property type="nucleotide sequence ID" value="XM_007918049.1"/>
</dbReference>
<feature type="region of interest" description="Disordered" evidence="1">
    <location>
        <begin position="125"/>
        <end position="196"/>
    </location>
</feature>
<dbReference type="KEGG" id="tmn:UCRPA7_5502"/>
<protein>
    <submittedName>
        <fullName evidence="2">Uncharacterized protein</fullName>
    </submittedName>
</protein>
<sequence length="485" mass="53132">MAPPPGIPVPSGWPASAELGKQVNSNITDGGHDEEDESGDMAAEYMFRQLGVKGITNLASYDNPMQKAAQKKLARARVPLAASGPNTLRAVTPLYGRHLAPSVKPEVKITPALLRAARTDPSVLTGVDMGKHGPDRADLMRNHPDLLSFPSFQRSESRQGETKQPATGSTSGYTTLATGPGAPRPLTAGPPGQRQLKAPNFETCIKRLQDGNGKPWGPIGQDIKCESDFNAAVSSGRPASTLPSRALSPLETRSLAAKDPIGGELVLHQSAYQFQESSSIRIQGVRDSLPVEAAARYFPNGFPTNYNSHNVEPMSSNWTERYPLHDRKDWCRTPDEIRRHNAKVNASFYNGNPLLGKTMDAASREAQRRDFDRQLGVNDEEGERALNRELELAQTFNISGGRRMVYPHLSIEEVNSQDTCEAAEPLLNMAFATLLSYQEDDGEKKTLSGWDIDPPPFYIDRSARARSSIFGDVPVRPRTLRPRTN</sequence>
<dbReference type="HOGENOM" id="CLU_562820_0_0_1"/>
<evidence type="ECO:0000256" key="1">
    <source>
        <dbReference type="SAM" id="MobiDB-lite"/>
    </source>
</evidence>
<dbReference type="eggNOG" id="ENOG502RPKN">
    <property type="taxonomic scope" value="Eukaryota"/>
</dbReference>
<accession>R8BIH0</accession>
<evidence type="ECO:0000313" key="2">
    <source>
        <dbReference type="EMBL" id="EON99079.1"/>
    </source>
</evidence>
<feature type="compositionally biased region" description="Polar residues" evidence="1">
    <location>
        <begin position="162"/>
        <end position="177"/>
    </location>
</feature>
<feature type="compositionally biased region" description="Basic and acidic residues" evidence="1">
    <location>
        <begin position="129"/>
        <end position="144"/>
    </location>
</feature>
<evidence type="ECO:0000313" key="3">
    <source>
        <dbReference type="Proteomes" id="UP000014074"/>
    </source>
</evidence>
<name>R8BIH0_PHAM7</name>
<dbReference type="OrthoDB" id="4588713at2759"/>
<keyword evidence="3" id="KW-1185">Reference proteome</keyword>
<proteinExistence type="predicted"/>
<dbReference type="Proteomes" id="UP000014074">
    <property type="component" value="Unassembled WGS sequence"/>
</dbReference>
<dbReference type="AlphaFoldDB" id="R8BIH0"/>
<organism evidence="2 3">
    <name type="scientific">Phaeoacremonium minimum (strain UCR-PA7)</name>
    <name type="common">Esca disease fungus</name>
    <name type="synonym">Togninia minima</name>
    <dbReference type="NCBI Taxonomy" id="1286976"/>
    <lineage>
        <taxon>Eukaryota</taxon>
        <taxon>Fungi</taxon>
        <taxon>Dikarya</taxon>
        <taxon>Ascomycota</taxon>
        <taxon>Pezizomycotina</taxon>
        <taxon>Sordariomycetes</taxon>
        <taxon>Sordariomycetidae</taxon>
        <taxon>Togniniales</taxon>
        <taxon>Togniniaceae</taxon>
        <taxon>Phaeoacremonium</taxon>
    </lineage>
</organism>
<feature type="region of interest" description="Disordered" evidence="1">
    <location>
        <begin position="1"/>
        <end position="39"/>
    </location>
</feature>
<reference evidence="3" key="1">
    <citation type="journal article" date="2013" name="Genome Announc.">
        <title>Draft genome sequence of the ascomycete Phaeoacremonium aleophilum strain UCR-PA7, a causal agent of the esca disease complex in grapevines.</title>
        <authorList>
            <person name="Blanco-Ulate B."/>
            <person name="Rolshausen P."/>
            <person name="Cantu D."/>
        </authorList>
    </citation>
    <scope>NUCLEOTIDE SEQUENCE [LARGE SCALE GENOMIC DNA]</scope>
    <source>
        <strain evidence="3">UCR-PA7</strain>
    </source>
</reference>
<gene>
    <name evidence="2" type="ORF">UCRPA7_5502</name>
</gene>
<dbReference type="EMBL" id="KB933181">
    <property type="protein sequence ID" value="EON99079.1"/>
    <property type="molecule type" value="Genomic_DNA"/>
</dbReference>